<evidence type="ECO:0000256" key="2">
    <source>
        <dbReference type="ARBA" id="ARBA00007441"/>
    </source>
</evidence>
<name>A0ABS3Q9Y2_9BACT</name>
<keyword evidence="3 7" id="KW-0032">Aminotransferase</keyword>
<keyword evidence="4" id="KW-0808">Transferase</keyword>
<keyword evidence="8" id="KW-1185">Reference proteome</keyword>
<dbReference type="InterPro" id="IPR015422">
    <property type="entry name" value="PyrdxlP-dep_Trfase_small"/>
</dbReference>
<dbReference type="EMBL" id="JAGETZ010000001">
    <property type="protein sequence ID" value="MBO2008053.1"/>
    <property type="molecule type" value="Genomic_DNA"/>
</dbReference>
<dbReference type="InterPro" id="IPR050596">
    <property type="entry name" value="AspAT/PAT-like"/>
</dbReference>
<dbReference type="InterPro" id="IPR015421">
    <property type="entry name" value="PyrdxlP-dep_Trfase_major"/>
</dbReference>
<evidence type="ECO:0000256" key="3">
    <source>
        <dbReference type="ARBA" id="ARBA00022576"/>
    </source>
</evidence>
<proteinExistence type="inferred from homology"/>
<evidence type="ECO:0000256" key="1">
    <source>
        <dbReference type="ARBA" id="ARBA00001933"/>
    </source>
</evidence>
<dbReference type="PANTHER" id="PTHR46383:SF1">
    <property type="entry name" value="ASPARTATE AMINOTRANSFERASE"/>
    <property type="match status" value="1"/>
</dbReference>
<dbReference type="InterPro" id="IPR004839">
    <property type="entry name" value="Aminotransferase_I/II_large"/>
</dbReference>
<organism evidence="7 8">
    <name type="scientific">Hymenobacter negativus</name>
    <dbReference type="NCBI Taxonomy" id="2795026"/>
    <lineage>
        <taxon>Bacteria</taxon>
        <taxon>Pseudomonadati</taxon>
        <taxon>Bacteroidota</taxon>
        <taxon>Cytophagia</taxon>
        <taxon>Cytophagales</taxon>
        <taxon>Hymenobacteraceae</taxon>
        <taxon>Hymenobacter</taxon>
    </lineage>
</organism>
<feature type="domain" description="Aminotransferase class I/classII large" evidence="6">
    <location>
        <begin position="2"/>
        <end position="361"/>
    </location>
</feature>
<evidence type="ECO:0000256" key="4">
    <source>
        <dbReference type="ARBA" id="ARBA00022679"/>
    </source>
</evidence>
<dbReference type="Gene3D" id="3.90.1150.10">
    <property type="entry name" value="Aspartate Aminotransferase, domain 1"/>
    <property type="match status" value="1"/>
</dbReference>
<keyword evidence="5" id="KW-0663">Pyridoxal phosphate</keyword>
<dbReference type="Pfam" id="PF00155">
    <property type="entry name" value="Aminotran_1_2"/>
    <property type="match status" value="1"/>
</dbReference>
<gene>
    <name evidence="7" type="ORF">J4E00_03265</name>
</gene>
<comment type="cofactor">
    <cofactor evidence="1">
        <name>pyridoxal 5'-phosphate</name>
        <dbReference type="ChEBI" id="CHEBI:597326"/>
    </cofactor>
</comment>
<dbReference type="RefSeq" id="WP_208173573.1">
    <property type="nucleotide sequence ID" value="NZ_JAGETZ010000001.1"/>
</dbReference>
<comment type="caution">
    <text evidence="7">The sequence shown here is derived from an EMBL/GenBank/DDBJ whole genome shotgun (WGS) entry which is preliminary data.</text>
</comment>
<sequence length="366" mass="37691">MVSLASGYGNFAAPEVALEAAKAVLRDAQAQGVPLVVSPAAGLPALREAMAQRYQQRGAVAVTAEQVIITGGAKSGLFAVLSELLCSGDEVLMPTPNWFGFFDLVRRAGGELRTFPLAAADNYALTPETLLQALTPATRLLILSNPNNPTGRVYAREEWAALLSVTAEFPNLWILSDEIYEGICFGDAPVTTLLAMPGSHEQHVVISGFSKSLALTGWGVGCLVAPVVLARAVAARQFSTGAAVPVLSQLAALAATEHADAIGAALCAQLGPTRQQLLAALAALPGAPAVVAPEGTYYVFADFTRFLTPGLPAAEGSATLVRRLAEAGVEVVDGASCGAPGFVRLSYAVDEAALQQALVAIATVAA</sequence>
<evidence type="ECO:0000313" key="8">
    <source>
        <dbReference type="Proteomes" id="UP000664369"/>
    </source>
</evidence>
<evidence type="ECO:0000259" key="6">
    <source>
        <dbReference type="Pfam" id="PF00155"/>
    </source>
</evidence>
<dbReference type="InterPro" id="IPR015424">
    <property type="entry name" value="PyrdxlP-dep_Trfase"/>
</dbReference>
<evidence type="ECO:0000313" key="7">
    <source>
        <dbReference type="EMBL" id="MBO2008053.1"/>
    </source>
</evidence>
<dbReference type="PANTHER" id="PTHR46383">
    <property type="entry name" value="ASPARTATE AMINOTRANSFERASE"/>
    <property type="match status" value="1"/>
</dbReference>
<dbReference type="GO" id="GO:0008483">
    <property type="term" value="F:transaminase activity"/>
    <property type="evidence" value="ECO:0007669"/>
    <property type="project" value="UniProtKB-KW"/>
</dbReference>
<protein>
    <submittedName>
        <fullName evidence="7">Pyridoxal phosphate-dependent aminotransferase</fullName>
    </submittedName>
</protein>
<comment type="similarity">
    <text evidence="2">Belongs to the class-I pyridoxal-phosphate-dependent aminotransferase family.</text>
</comment>
<dbReference type="Gene3D" id="3.40.640.10">
    <property type="entry name" value="Type I PLP-dependent aspartate aminotransferase-like (Major domain)"/>
    <property type="match status" value="1"/>
</dbReference>
<evidence type="ECO:0000256" key="5">
    <source>
        <dbReference type="ARBA" id="ARBA00022898"/>
    </source>
</evidence>
<accession>A0ABS3Q9Y2</accession>
<reference evidence="7 8" key="1">
    <citation type="submission" date="2021-03" db="EMBL/GenBank/DDBJ databases">
        <authorList>
            <person name="Kim M.K."/>
        </authorList>
    </citation>
    <scope>NUCLEOTIDE SEQUENCE [LARGE SCALE GENOMIC DNA]</scope>
    <source>
        <strain evidence="7 8">BT442</strain>
    </source>
</reference>
<dbReference type="SUPFAM" id="SSF53383">
    <property type="entry name" value="PLP-dependent transferases"/>
    <property type="match status" value="1"/>
</dbReference>
<dbReference type="Proteomes" id="UP000664369">
    <property type="component" value="Unassembled WGS sequence"/>
</dbReference>
<dbReference type="CDD" id="cd00609">
    <property type="entry name" value="AAT_like"/>
    <property type="match status" value="1"/>
</dbReference>